<dbReference type="CDD" id="cd02440">
    <property type="entry name" value="AdoMet_MTases"/>
    <property type="match status" value="1"/>
</dbReference>
<reference evidence="1 2" key="1">
    <citation type="submission" date="2019-07" db="EMBL/GenBank/DDBJ databases">
        <title>Whole genome shotgun sequence of Segetibacter aerophilus NBRC 106135.</title>
        <authorList>
            <person name="Hosoyama A."/>
            <person name="Uohara A."/>
            <person name="Ohji S."/>
            <person name="Ichikawa N."/>
        </authorList>
    </citation>
    <scope>NUCLEOTIDE SEQUENCE [LARGE SCALE GENOMIC DNA]</scope>
    <source>
        <strain evidence="1 2">NBRC 106135</strain>
    </source>
</reference>
<dbReference type="Proteomes" id="UP000321513">
    <property type="component" value="Unassembled WGS sequence"/>
</dbReference>
<gene>
    <name evidence="1" type="ORF">SAE01_41670</name>
</gene>
<dbReference type="EMBL" id="BJYT01000026">
    <property type="protein sequence ID" value="GEO11671.1"/>
    <property type="molecule type" value="Genomic_DNA"/>
</dbReference>
<dbReference type="SUPFAM" id="SSF53335">
    <property type="entry name" value="S-adenosyl-L-methionine-dependent methyltransferases"/>
    <property type="match status" value="1"/>
</dbReference>
<comment type="caution">
    <text evidence="1">The sequence shown here is derived from an EMBL/GenBank/DDBJ whole genome shotgun (WGS) entry which is preliminary data.</text>
</comment>
<dbReference type="RefSeq" id="WP_147205780.1">
    <property type="nucleotide sequence ID" value="NZ_BJYT01000026.1"/>
</dbReference>
<name>A0A512BI89_9BACT</name>
<dbReference type="InterPro" id="IPR029063">
    <property type="entry name" value="SAM-dependent_MTases_sf"/>
</dbReference>
<proteinExistence type="predicted"/>
<dbReference type="OrthoDB" id="1143568at2"/>
<keyword evidence="1" id="KW-0808">Transferase</keyword>
<protein>
    <submittedName>
        <fullName evidence="1">Methyltransferase</fullName>
    </submittedName>
</protein>
<dbReference type="AlphaFoldDB" id="A0A512BI89"/>
<accession>A0A512BI89</accession>
<keyword evidence="2" id="KW-1185">Reference proteome</keyword>
<evidence type="ECO:0000313" key="2">
    <source>
        <dbReference type="Proteomes" id="UP000321513"/>
    </source>
</evidence>
<sequence length="230" mass="26583">MNDVLGQAISEFYSRQLPGKLWIHNKYGKKEEMPIATYFRGRAEMPDLELIALEKCKGKVLDIGAGAGSHTLLLQEKGLEVTALEISEKAVDVMRLRGVKKAIHQDVFSYAADPFDTLLLLMNGIGLTGSIEHLRQFLSHSKKLLKPSGQLIFDSSDVAYLHEHDIPEMDHYYGEIMYRYEYKKQKTDWFKWLYIDQQLLSQIAEEEGWTTEILFEDEFDQYLAKLTQKI</sequence>
<keyword evidence="1" id="KW-0489">Methyltransferase</keyword>
<evidence type="ECO:0000313" key="1">
    <source>
        <dbReference type="EMBL" id="GEO11671.1"/>
    </source>
</evidence>
<dbReference type="GO" id="GO:0032259">
    <property type="term" value="P:methylation"/>
    <property type="evidence" value="ECO:0007669"/>
    <property type="project" value="UniProtKB-KW"/>
</dbReference>
<dbReference type="Pfam" id="PF13489">
    <property type="entry name" value="Methyltransf_23"/>
    <property type="match status" value="1"/>
</dbReference>
<dbReference type="GO" id="GO:0008168">
    <property type="term" value="F:methyltransferase activity"/>
    <property type="evidence" value="ECO:0007669"/>
    <property type="project" value="UniProtKB-KW"/>
</dbReference>
<dbReference type="Gene3D" id="3.40.50.150">
    <property type="entry name" value="Vaccinia Virus protein VP39"/>
    <property type="match status" value="1"/>
</dbReference>
<organism evidence="1 2">
    <name type="scientific">Segetibacter aerophilus</name>
    <dbReference type="NCBI Taxonomy" id="670293"/>
    <lineage>
        <taxon>Bacteria</taxon>
        <taxon>Pseudomonadati</taxon>
        <taxon>Bacteroidota</taxon>
        <taxon>Chitinophagia</taxon>
        <taxon>Chitinophagales</taxon>
        <taxon>Chitinophagaceae</taxon>
        <taxon>Segetibacter</taxon>
    </lineage>
</organism>